<dbReference type="AlphaFoldDB" id="A0A5B7DJJ9"/>
<proteinExistence type="predicted"/>
<evidence type="ECO:0000313" key="1">
    <source>
        <dbReference type="EMBL" id="MPC21568.1"/>
    </source>
</evidence>
<name>A0A5B7DJJ9_PORTR</name>
<organism evidence="1 2">
    <name type="scientific">Portunus trituberculatus</name>
    <name type="common">Swimming crab</name>
    <name type="synonym">Neptunus trituberculatus</name>
    <dbReference type="NCBI Taxonomy" id="210409"/>
    <lineage>
        <taxon>Eukaryota</taxon>
        <taxon>Metazoa</taxon>
        <taxon>Ecdysozoa</taxon>
        <taxon>Arthropoda</taxon>
        <taxon>Crustacea</taxon>
        <taxon>Multicrustacea</taxon>
        <taxon>Malacostraca</taxon>
        <taxon>Eumalacostraca</taxon>
        <taxon>Eucarida</taxon>
        <taxon>Decapoda</taxon>
        <taxon>Pleocyemata</taxon>
        <taxon>Brachyura</taxon>
        <taxon>Eubrachyura</taxon>
        <taxon>Portunoidea</taxon>
        <taxon>Portunidae</taxon>
        <taxon>Portuninae</taxon>
        <taxon>Portunus</taxon>
    </lineage>
</organism>
<protein>
    <submittedName>
        <fullName evidence="1">Uncharacterized protein</fullName>
    </submittedName>
</protein>
<reference evidence="1 2" key="1">
    <citation type="submission" date="2019-05" db="EMBL/GenBank/DDBJ databases">
        <title>Another draft genome of Portunus trituberculatus and its Hox gene families provides insights of decapod evolution.</title>
        <authorList>
            <person name="Jeong J.-H."/>
            <person name="Song I."/>
            <person name="Kim S."/>
            <person name="Choi T."/>
            <person name="Kim D."/>
            <person name="Ryu S."/>
            <person name="Kim W."/>
        </authorList>
    </citation>
    <scope>NUCLEOTIDE SEQUENCE [LARGE SCALE GENOMIC DNA]</scope>
    <source>
        <tissue evidence="1">Muscle</tissue>
    </source>
</reference>
<evidence type="ECO:0000313" key="2">
    <source>
        <dbReference type="Proteomes" id="UP000324222"/>
    </source>
</evidence>
<dbReference type="EMBL" id="VSRR010000990">
    <property type="protein sequence ID" value="MPC21568.1"/>
    <property type="molecule type" value="Genomic_DNA"/>
</dbReference>
<sequence>MRVVTSVLRRVPARRHASTSRQDPEERMPSLLPAVCPSLTTLIHCPSFFREGTPHNLGIGFGACVLGEKDFTWVERRADRSLRPGCLLL</sequence>
<comment type="caution">
    <text evidence="1">The sequence shown here is derived from an EMBL/GenBank/DDBJ whole genome shotgun (WGS) entry which is preliminary data.</text>
</comment>
<keyword evidence="2" id="KW-1185">Reference proteome</keyword>
<accession>A0A5B7DJJ9</accession>
<dbReference type="Proteomes" id="UP000324222">
    <property type="component" value="Unassembled WGS sequence"/>
</dbReference>
<gene>
    <name evidence="1" type="ORF">E2C01_014556</name>
</gene>